<dbReference type="InterPro" id="IPR027417">
    <property type="entry name" value="P-loop_NTPase"/>
</dbReference>
<protein>
    <recommendedName>
        <fullName evidence="4">Thymidylate kinase</fullName>
        <ecNumber evidence="3">2.7.4.9</ecNumber>
    </recommendedName>
</protein>
<keyword evidence="5" id="KW-0808">Transferase</keyword>
<dbReference type="WBParaSite" id="TCONS_00006366.p1">
    <property type="protein sequence ID" value="TCONS_00006366.p1"/>
    <property type="gene ID" value="XLOC_004519"/>
</dbReference>
<dbReference type="Gene3D" id="3.40.50.300">
    <property type="entry name" value="P-loop containing nucleotide triphosphate hydrolases"/>
    <property type="match status" value="1"/>
</dbReference>
<dbReference type="GO" id="GO:0005739">
    <property type="term" value="C:mitochondrion"/>
    <property type="evidence" value="ECO:0007669"/>
    <property type="project" value="TreeGrafter"/>
</dbReference>
<dbReference type="EC" id="2.7.4.9" evidence="3"/>
<dbReference type="HAMAP" id="MF_00165">
    <property type="entry name" value="Thymidylate_kinase"/>
    <property type="match status" value="1"/>
</dbReference>
<sequence length="217" mass="24711">MSTRGALIVIEGIDRSGKSTQSKRLLEYLSAKGLKTYLQRIPERDEPLTGSIIDKFLQTATSVEQSKNTLHLLFSANRWAIMDKIKNYLNNGVSVICDRYVYSGISYSLAKGLEKKWVISPDVGLLSPDIVLFFDIAPESTRKRDGFGSEVFEKKNFQDIVYNEMKSLMLKNAKICKIIDADRPIDEITKDVQQIIFDNFDSLIKEPLSYLKEDDLL</sequence>
<dbReference type="Pfam" id="PF02223">
    <property type="entry name" value="Thymidylate_kin"/>
    <property type="match status" value="1"/>
</dbReference>
<evidence type="ECO:0000256" key="6">
    <source>
        <dbReference type="ARBA" id="ARBA00022727"/>
    </source>
</evidence>
<dbReference type="SUPFAM" id="SSF52540">
    <property type="entry name" value="P-loop containing nucleoside triphosphate hydrolases"/>
    <property type="match status" value="1"/>
</dbReference>
<dbReference type="WBParaSite" id="SSTP_0000197100.1">
    <property type="protein sequence ID" value="SSTP_0000197100.1"/>
    <property type="gene ID" value="SSTP_0000197100"/>
</dbReference>
<dbReference type="GO" id="GO:0006227">
    <property type="term" value="P:dUDP biosynthetic process"/>
    <property type="evidence" value="ECO:0007669"/>
    <property type="project" value="TreeGrafter"/>
</dbReference>
<keyword evidence="7" id="KW-0547">Nucleotide-binding</keyword>
<dbReference type="GO" id="GO:0005524">
    <property type="term" value="F:ATP binding"/>
    <property type="evidence" value="ECO:0007669"/>
    <property type="project" value="UniProtKB-KW"/>
</dbReference>
<evidence type="ECO:0000256" key="9">
    <source>
        <dbReference type="ARBA" id="ARBA00022840"/>
    </source>
</evidence>
<name>A0A0K0DXK5_STRER</name>
<keyword evidence="8" id="KW-0418">Kinase</keyword>
<evidence type="ECO:0000259" key="10">
    <source>
        <dbReference type="Pfam" id="PF02223"/>
    </source>
</evidence>
<evidence type="ECO:0000256" key="3">
    <source>
        <dbReference type="ARBA" id="ARBA00012980"/>
    </source>
</evidence>
<evidence type="ECO:0000313" key="12">
    <source>
        <dbReference type="WBParaSite" id="SSTP_0000197100.1"/>
    </source>
</evidence>
<evidence type="ECO:0000256" key="8">
    <source>
        <dbReference type="ARBA" id="ARBA00022777"/>
    </source>
</evidence>
<comment type="similarity">
    <text evidence="2">Belongs to the thymidylate kinase family.</text>
</comment>
<dbReference type="PANTHER" id="PTHR10344">
    <property type="entry name" value="THYMIDYLATE KINASE"/>
    <property type="match status" value="1"/>
</dbReference>
<dbReference type="AlphaFoldDB" id="A0A0K0DXK5"/>
<dbReference type="CDD" id="cd01672">
    <property type="entry name" value="TMPK"/>
    <property type="match status" value="1"/>
</dbReference>
<dbReference type="GO" id="GO:0004550">
    <property type="term" value="F:nucleoside diphosphate kinase activity"/>
    <property type="evidence" value="ECO:0007669"/>
    <property type="project" value="TreeGrafter"/>
</dbReference>
<dbReference type="PANTHER" id="PTHR10344:SF1">
    <property type="entry name" value="THYMIDYLATE KINASE"/>
    <property type="match status" value="1"/>
</dbReference>
<keyword evidence="6" id="KW-0545">Nucleotide biosynthesis</keyword>
<evidence type="ECO:0000256" key="1">
    <source>
        <dbReference type="ARBA" id="ARBA00004992"/>
    </source>
</evidence>
<reference evidence="12" key="1">
    <citation type="submission" date="2015-08" db="UniProtKB">
        <authorList>
            <consortium name="WormBaseParasite"/>
        </authorList>
    </citation>
    <scope>IDENTIFICATION</scope>
</reference>
<organism evidence="12">
    <name type="scientific">Strongyloides stercoralis</name>
    <name type="common">Threadworm</name>
    <dbReference type="NCBI Taxonomy" id="6248"/>
    <lineage>
        <taxon>Eukaryota</taxon>
        <taxon>Metazoa</taxon>
        <taxon>Ecdysozoa</taxon>
        <taxon>Nematoda</taxon>
        <taxon>Chromadorea</taxon>
        <taxon>Rhabditida</taxon>
        <taxon>Tylenchina</taxon>
        <taxon>Panagrolaimomorpha</taxon>
        <taxon>Strongyloidoidea</taxon>
        <taxon>Strongyloididae</taxon>
        <taxon>Strongyloides</taxon>
    </lineage>
</organism>
<feature type="domain" description="Thymidylate kinase-like" evidence="10">
    <location>
        <begin position="10"/>
        <end position="191"/>
    </location>
</feature>
<dbReference type="GO" id="GO:0005634">
    <property type="term" value="C:nucleus"/>
    <property type="evidence" value="ECO:0007669"/>
    <property type="project" value="TreeGrafter"/>
</dbReference>
<dbReference type="STRING" id="6248.A0A0K0DXK5"/>
<evidence type="ECO:0000256" key="2">
    <source>
        <dbReference type="ARBA" id="ARBA00009776"/>
    </source>
</evidence>
<evidence type="ECO:0000313" key="11">
    <source>
        <dbReference type="Proteomes" id="UP000035681"/>
    </source>
</evidence>
<keyword evidence="9" id="KW-0067">ATP-binding</keyword>
<evidence type="ECO:0000256" key="4">
    <source>
        <dbReference type="ARBA" id="ARBA00017144"/>
    </source>
</evidence>
<dbReference type="GO" id="GO:0006233">
    <property type="term" value="P:dTDP biosynthetic process"/>
    <property type="evidence" value="ECO:0007669"/>
    <property type="project" value="InterPro"/>
</dbReference>
<keyword evidence="11" id="KW-1185">Reference proteome</keyword>
<dbReference type="InterPro" id="IPR018094">
    <property type="entry name" value="Thymidylate_kinase"/>
</dbReference>
<dbReference type="GO" id="GO:0005829">
    <property type="term" value="C:cytosol"/>
    <property type="evidence" value="ECO:0007669"/>
    <property type="project" value="TreeGrafter"/>
</dbReference>
<dbReference type="NCBIfam" id="TIGR00041">
    <property type="entry name" value="DTMP_kinase"/>
    <property type="match status" value="1"/>
</dbReference>
<dbReference type="GO" id="GO:0006235">
    <property type="term" value="P:dTTP biosynthetic process"/>
    <property type="evidence" value="ECO:0007669"/>
    <property type="project" value="TreeGrafter"/>
</dbReference>
<proteinExistence type="inferred from homology"/>
<dbReference type="GO" id="GO:0004798">
    <property type="term" value="F:dTMP kinase activity"/>
    <property type="evidence" value="ECO:0007669"/>
    <property type="project" value="UniProtKB-EC"/>
</dbReference>
<comment type="pathway">
    <text evidence="1">Pyrimidine metabolism; dTTP biosynthesis.</text>
</comment>
<dbReference type="Proteomes" id="UP000035681">
    <property type="component" value="Unplaced"/>
</dbReference>
<dbReference type="InterPro" id="IPR039430">
    <property type="entry name" value="Thymidylate_kin-like_dom"/>
</dbReference>
<dbReference type="FunFam" id="3.40.50.300:FF:000679">
    <property type="entry name" value="Thymidylate kinase"/>
    <property type="match status" value="1"/>
</dbReference>
<accession>A0A0K0DXK5</accession>
<evidence type="ECO:0000256" key="5">
    <source>
        <dbReference type="ARBA" id="ARBA00022679"/>
    </source>
</evidence>
<evidence type="ECO:0000256" key="7">
    <source>
        <dbReference type="ARBA" id="ARBA00022741"/>
    </source>
</evidence>